<evidence type="ECO:0000313" key="3">
    <source>
        <dbReference type="Proteomes" id="UP000199706"/>
    </source>
</evidence>
<accession>A0A1G7S1I8</accession>
<reference evidence="2 3" key="1">
    <citation type="submission" date="2016-10" db="EMBL/GenBank/DDBJ databases">
        <authorList>
            <person name="de Groot N.N."/>
        </authorList>
    </citation>
    <scope>NUCLEOTIDE SEQUENCE [LARGE SCALE GENOMIC DNA]</scope>
    <source>
        <strain evidence="2 3">LMG 2247</strain>
    </source>
</reference>
<dbReference type="InterPro" id="IPR036661">
    <property type="entry name" value="Luciferase-like_sf"/>
</dbReference>
<evidence type="ECO:0000313" key="2">
    <source>
        <dbReference type="EMBL" id="SDG16892.1"/>
    </source>
</evidence>
<feature type="compositionally biased region" description="Polar residues" evidence="1">
    <location>
        <begin position="1"/>
        <end position="11"/>
    </location>
</feature>
<dbReference type="SUPFAM" id="SSF51679">
    <property type="entry name" value="Bacterial luciferase-like"/>
    <property type="match status" value="1"/>
</dbReference>
<feature type="region of interest" description="Disordered" evidence="1">
    <location>
        <begin position="1"/>
        <end position="24"/>
    </location>
</feature>
<dbReference type="Gene3D" id="3.20.20.30">
    <property type="entry name" value="Luciferase-like domain"/>
    <property type="match status" value="1"/>
</dbReference>
<dbReference type="EMBL" id="FNCJ01000002">
    <property type="protein sequence ID" value="SDG16892.1"/>
    <property type="molecule type" value="Genomic_DNA"/>
</dbReference>
<protein>
    <submittedName>
        <fullName evidence="2">Uncharacterized protein</fullName>
    </submittedName>
</protein>
<proteinExistence type="predicted"/>
<dbReference type="GO" id="GO:0016705">
    <property type="term" value="F:oxidoreductase activity, acting on paired donors, with incorporation or reduction of molecular oxygen"/>
    <property type="evidence" value="ECO:0007669"/>
    <property type="project" value="InterPro"/>
</dbReference>
<dbReference type="AlphaFoldDB" id="A0A1G7S1I8"/>
<gene>
    <name evidence="2" type="ORF">SAMN05216466_102349</name>
</gene>
<evidence type="ECO:0000256" key="1">
    <source>
        <dbReference type="SAM" id="MobiDB-lite"/>
    </source>
</evidence>
<dbReference type="Proteomes" id="UP000199706">
    <property type="component" value="Unassembled WGS sequence"/>
</dbReference>
<sequence length="84" mass="8999">MRVTPSLSAIQSRPGRGSATNPSRLGIFTAGKDLASSRVSAGTPQSIADQLQQWFEEEDADGFNIMSPRPQNRYTHLAAPARAG</sequence>
<name>A0A1G7S1I8_9BURK</name>
<organism evidence="2 3">
    <name type="scientific">Paraburkholderia phenazinium</name>
    <dbReference type="NCBI Taxonomy" id="60549"/>
    <lineage>
        <taxon>Bacteria</taxon>
        <taxon>Pseudomonadati</taxon>
        <taxon>Pseudomonadota</taxon>
        <taxon>Betaproteobacteria</taxon>
        <taxon>Burkholderiales</taxon>
        <taxon>Burkholderiaceae</taxon>
        <taxon>Paraburkholderia</taxon>
    </lineage>
</organism>